<gene>
    <name evidence="1" type="ORF">BJY26_000714</name>
</gene>
<name>A0A7Z0AA66_9MICO</name>
<evidence type="ECO:0008006" key="3">
    <source>
        <dbReference type="Google" id="ProtNLM"/>
    </source>
</evidence>
<protein>
    <recommendedName>
        <fullName evidence="3">DUF3224 domain-containing protein</fullName>
    </recommendedName>
</protein>
<dbReference type="InterPro" id="IPR023159">
    <property type="entry name" value="SO1590-like_sf"/>
</dbReference>
<proteinExistence type="predicted"/>
<accession>A0A7Z0AA66</accession>
<evidence type="ECO:0000313" key="1">
    <source>
        <dbReference type="EMBL" id="NYI66408.1"/>
    </source>
</evidence>
<dbReference type="EMBL" id="JACBZP010000001">
    <property type="protein sequence ID" value="NYI66408.1"/>
    <property type="molecule type" value="Genomic_DNA"/>
</dbReference>
<dbReference type="InterPro" id="IPR021607">
    <property type="entry name" value="DUF3224"/>
</dbReference>
<dbReference type="Pfam" id="PF11528">
    <property type="entry name" value="DUF3224"/>
    <property type="match status" value="1"/>
</dbReference>
<keyword evidence="2" id="KW-1185">Reference proteome</keyword>
<dbReference type="Proteomes" id="UP000539111">
    <property type="component" value="Unassembled WGS sequence"/>
</dbReference>
<dbReference type="SUPFAM" id="SSF159238">
    <property type="entry name" value="SO1590-like"/>
    <property type="match status" value="1"/>
</dbReference>
<organism evidence="1 2">
    <name type="scientific">Spelaeicoccus albus</name>
    <dbReference type="NCBI Taxonomy" id="1280376"/>
    <lineage>
        <taxon>Bacteria</taxon>
        <taxon>Bacillati</taxon>
        <taxon>Actinomycetota</taxon>
        <taxon>Actinomycetes</taxon>
        <taxon>Micrococcales</taxon>
        <taxon>Brevibacteriaceae</taxon>
        <taxon>Spelaeicoccus</taxon>
    </lineage>
</organism>
<dbReference type="RefSeq" id="WP_179425740.1">
    <property type="nucleotide sequence ID" value="NZ_JACBZP010000001.1"/>
</dbReference>
<dbReference type="Gene3D" id="2.40.350.10">
    <property type="entry name" value="SO1590-like"/>
    <property type="match status" value="1"/>
</dbReference>
<reference evidence="1 2" key="1">
    <citation type="submission" date="2020-07" db="EMBL/GenBank/DDBJ databases">
        <title>Sequencing the genomes of 1000 actinobacteria strains.</title>
        <authorList>
            <person name="Klenk H.-P."/>
        </authorList>
    </citation>
    <scope>NUCLEOTIDE SEQUENCE [LARGE SCALE GENOMIC DNA]</scope>
    <source>
        <strain evidence="1 2">DSM 26341</strain>
    </source>
</reference>
<evidence type="ECO:0000313" key="2">
    <source>
        <dbReference type="Proteomes" id="UP000539111"/>
    </source>
</evidence>
<sequence length="145" mass="15566">MNRTYQATAKFHVKSWDETIIADIDGEGAEMNGTYYPKRGFSRADVTYAYSGALEGTSSVAYLISYREGAAPVVAFERFEGSLDGRAGSFVMQHAGEQDTAGVRETLTVVEGLGTGDLASLRGKASIDLSGHSDDGFDIALDYDM</sequence>
<dbReference type="AlphaFoldDB" id="A0A7Z0AA66"/>
<comment type="caution">
    <text evidence="1">The sequence shown here is derived from an EMBL/GenBank/DDBJ whole genome shotgun (WGS) entry which is preliminary data.</text>
</comment>